<keyword evidence="3" id="KW-1185">Reference proteome</keyword>
<comment type="caution">
    <text evidence="2">The sequence shown here is derived from an EMBL/GenBank/DDBJ whole genome shotgun (WGS) entry which is preliminary data.</text>
</comment>
<dbReference type="Proteomes" id="UP001164929">
    <property type="component" value="Chromosome 11"/>
</dbReference>
<dbReference type="EMBL" id="JAQIZT010000011">
    <property type="protein sequence ID" value="KAJ6978439.1"/>
    <property type="molecule type" value="Genomic_DNA"/>
</dbReference>
<feature type="transmembrane region" description="Helical" evidence="1">
    <location>
        <begin position="44"/>
        <end position="64"/>
    </location>
</feature>
<keyword evidence="1" id="KW-0812">Transmembrane</keyword>
<gene>
    <name evidence="2" type="ORF">NC653_026748</name>
</gene>
<reference evidence="2" key="1">
    <citation type="journal article" date="2023" name="Mol. Ecol. Resour.">
        <title>Chromosome-level genome assembly of a triploid poplar Populus alba 'Berolinensis'.</title>
        <authorList>
            <person name="Chen S."/>
            <person name="Yu Y."/>
            <person name="Wang X."/>
            <person name="Wang S."/>
            <person name="Zhang T."/>
            <person name="Zhou Y."/>
            <person name="He R."/>
            <person name="Meng N."/>
            <person name="Wang Y."/>
            <person name="Liu W."/>
            <person name="Liu Z."/>
            <person name="Liu J."/>
            <person name="Guo Q."/>
            <person name="Huang H."/>
            <person name="Sederoff R.R."/>
            <person name="Wang G."/>
            <person name="Qu G."/>
            <person name="Chen S."/>
        </authorList>
    </citation>
    <scope>NUCLEOTIDE SEQUENCE</scope>
    <source>
        <strain evidence="2">SC-2020</strain>
    </source>
</reference>
<evidence type="ECO:0000313" key="2">
    <source>
        <dbReference type="EMBL" id="KAJ6978439.1"/>
    </source>
</evidence>
<proteinExistence type="predicted"/>
<keyword evidence="1" id="KW-0472">Membrane</keyword>
<accession>A0AAD6M3V1</accession>
<evidence type="ECO:0000313" key="3">
    <source>
        <dbReference type="Proteomes" id="UP001164929"/>
    </source>
</evidence>
<feature type="transmembrane region" description="Helical" evidence="1">
    <location>
        <begin position="7"/>
        <end position="24"/>
    </location>
</feature>
<dbReference type="AlphaFoldDB" id="A0AAD6M3V1"/>
<evidence type="ECO:0000256" key="1">
    <source>
        <dbReference type="SAM" id="Phobius"/>
    </source>
</evidence>
<sequence length="85" mass="9484">MCVRVKMSLYLFLCPLSFFLFIFPNETKRNENPPLPCTWAEQPASAAILVLVLALLPSSGNAIASTRICLSHVDFQAISQSLEIW</sequence>
<keyword evidence="1" id="KW-1133">Transmembrane helix</keyword>
<organism evidence="2 3">
    <name type="scientific">Populus alba x Populus x berolinensis</name>
    <dbReference type="NCBI Taxonomy" id="444605"/>
    <lineage>
        <taxon>Eukaryota</taxon>
        <taxon>Viridiplantae</taxon>
        <taxon>Streptophyta</taxon>
        <taxon>Embryophyta</taxon>
        <taxon>Tracheophyta</taxon>
        <taxon>Spermatophyta</taxon>
        <taxon>Magnoliopsida</taxon>
        <taxon>eudicotyledons</taxon>
        <taxon>Gunneridae</taxon>
        <taxon>Pentapetalae</taxon>
        <taxon>rosids</taxon>
        <taxon>fabids</taxon>
        <taxon>Malpighiales</taxon>
        <taxon>Salicaceae</taxon>
        <taxon>Saliceae</taxon>
        <taxon>Populus</taxon>
    </lineage>
</organism>
<protein>
    <submittedName>
        <fullName evidence="2">Uncharacterized protein</fullName>
    </submittedName>
</protein>
<name>A0AAD6M3V1_9ROSI</name>